<dbReference type="STRING" id="36807.Mlaev_00006"/>
<evidence type="ECO:0000256" key="5">
    <source>
        <dbReference type="ARBA" id="ARBA00023251"/>
    </source>
</evidence>
<dbReference type="AlphaFoldDB" id="A0A150HIH3"/>
<sequence>MPAIIETEGLTKSYRGVTALRGVDLELERGTVHALLGPNGAGKTTLVSILSTVLRPESGTARVAGYDIVRHPANVRGVIGLAGQHAAVEPKLTGRENLQVFGRLSGLGARAARTAADEALGRLGLEDVADRIAGTYSGGTRRRLDLAVSLVARPALILMDEPTTGLDPLSRRQLWDAVIDLTRQGTDVLLTTQYLEEADALAGNVIVIDGGEVVAHGSPAQLKSRVADETVTIAVDRPEHAILAAESAPDDARIGEDGMTVIWTSREGAREALGVFADLAARGIELRELTIRRPTLDDVFLDLVGTDKTESAR</sequence>
<evidence type="ECO:0000256" key="1">
    <source>
        <dbReference type="ARBA" id="ARBA00004202"/>
    </source>
</evidence>
<dbReference type="EMBL" id="LRAD01000001">
    <property type="protein sequence ID" value="KXZ61963.1"/>
    <property type="molecule type" value="Genomic_DNA"/>
</dbReference>
<dbReference type="GO" id="GO:0005886">
    <property type="term" value="C:plasma membrane"/>
    <property type="evidence" value="ECO:0007669"/>
    <property type="project" value="UniProtKB-SubCell"/>
</dbReference>
<evidence type="ECO:0000313" key="8">
    <source>
        <dbReference type="Proteomes" id="UP000075357"/>
    </source>
</evidence>
<dbReference type="Proteomes" id="UP000075357">
    <property type="component" value="Unassembled WGS sequence"/>
</dbReference>
<keyword evidence="5" id="KW-0046">Antibiotic resistance</keyword>
<dbReference type="PANTHER" id="PTHR42711">
    <property type="entry name" value="ABC TRANSPORTER ATP-BINDING PROTEIN"/>
    <property type="match status" value="1"/>
</dbReference>
<dbReference type="PANTHER" id="PTHR42711:SF19">
    <property type="entry name" value="DOXORUBICIN RESISTANCE ATP-BINDING PROTEIN DRRA"/>
    <property type="match status" value="1"/>
</dbReference>
<keyword evidence="2" id="KW-0813">Transport</keyword>
<comment type="caution">
    <text evidence="7">The sequence shown here is derived from an EMBL/GenBank/DDBJ whole genome shotgun (WGS) entry which is preliminary data.</text>
</comment>
<dbReference type="Pfam" id="PF00005">
    <property type="entry name" value="ABC_tran"/>
    <property type="match status" value="1"/>
</dbReference>
<evidence type="ECO:0000313" key="7">
    <source>
        <dbReference type="EMBL" id="KXZ61963.1"/>
    </source>
</evidence>
<dbReference type="SMART" id="SM00382">
    <property type="entry name" value="AAA"/>
    <property type="match status" value="1"/>
</dbReference>
<gene>
    <name evidence="7" type="primary">drrA_1</name>
    <name evidence="7" type="ORF">Mlaev_00006</name>
</gene>
<dbReference type="PATRIC" id="fig|36807.3.peg.6"/>
<dbReference type="PROSITE" id="PS50893">
    <property type="entry name" value="ABC_TRANSPORTER_2"/>
    <property type="match status" value="1"/>
</dbReference>
<feature type="domain" description="ABC transporter" evidence="6">
    <location>
        <begin position="5"/>
        <end position="235"/>
    </location>
</feature>
<dbReference type="EC" id="3.6.3.-" evidence="7"/>
<proteinExistence type="predicted"/>
<evidence type="ECO:0000256" key="3">
    <source>
        <dbReference type="ARBA" id="ARBA00022741"/>
    </source>
</evidence>
<evidence type="ECO:0000256" key="2">
    <source>
        <dbReference type="ARBA" id="ARBA00022448"/>
    </source>
</evidence>
<dbReference type="GO" id="GO:0005524">
    <property type="term" value="F:ATP binding"/>
    <property type="evidence" value="ECO:0007669"/>
    <property type="project" value="UniProtKB-KW"/>
</dbReference>
<dbReference type="InterPro" id="IPR027417">
    <property type="entry name" value="P-loop_NTPase"/>
</dbReference>
<dbReference type="SUPFAM" id="SSF52540">
    <property type="entry name" value="P-loop containing nucleoside triphosphate hydrolases"/>
    <property type="match status" value="1"/>
</dbReference>
<protein>
    <submittedName>
        <fullName evidence="7">Daunorubicin/doxorubicin resistance ATP-binding protein DrrA</fullName>
        <ecNumber evidence="7">3.6.3.-</ecNumber>
    </submittedName>
</protein>
<comment type="subcellular location">
    <subcellularLocation>
        <location evidence="1">Cell membrane</location>
        <topology evidence="1">Peripheral membrane protein</topology>
    </subcellularLocation>
</comment>
<dbReference type="RefSeq" id="WP_061680917.1">
    <property type="nucleotide sequence ID" value="NZ_BAABEE010000001.1"/>
</dbReference>
<organism evidence="7 8">
    <name type="scientific">Microbacterium laevaniformans</name>
    <dbReference type="NCBI Taxonomy" id="36807"/>
    <lineage>
        <taxon>Bacteria</taxon>
        <taxon>Bacillati</taxon>
        <taxon>Actinomycetota</taxon>
        <taxon>Actinomycetes</taxon>
        <taxon>Micrococcales</taxon>
        <taxon>Microbacteriaceae</taxon>
        <taxon>Microbacterium</taxon>
    </lineage>
</organism>
<dbReference type="InterPro" id="IPR050763">
    <property type="entry name" value="ABC_transporter_ATP-binding"/>
</dbReference>
<dbReference type="InterPro" id="IPR003593">
    <property type="entry name" value="AAA+_ATPase"/>
</dbReference>
<evidence type="ECO:0000259" key="6">
    <source>
        <dbReference type="PROSITE" id="PS50893"/>
    </source>
</evidence>
<keyword evidence="7" id="KW-0378">Hydrolase</keyword>
<keyword evidence="4 7" id="KW-0067">ATP-binding</keyword>
<dbReference type="Gene3D" id="3.40.50.300">
    <property type="entry name" value="P-loop containing nucleotide triphosphate hydrolases"/>
    <property type="match status" value="1"/>
</dbReference>
<accession>A0A150HIH3</accession>
<dbReference type="GO" id="GO:0046677">
    <property type="term" value="P:response to antibiotic"/>
    <property type="evidence" value="ECO:0007669"/>
    <property type="project" value="UniProtKB-KW"/>
</dbReference>
<dbReference type="GO" id="GO:0016887">
    <property type="term" value="F:ATP hydrolysis activity"/>
    <property type="evidence" value="ECO:0007669"/>
    <property type="project" value="InterPro"/>
</dbReference>
<name>A0A150HIH3_9MICO</name>
<dbReference type="InterPro" id="IPR003439">
    <property type="entry name" value="ABC_transporter-like_ATP-bd"/>
</dbReference>
<reference evidence="7 8" key="1">
    <citation type="submission" date="2016-01" db="EMBL/GenBank/DDBJ databases">
        <title>Draft genome sequences of Microbacterium laevaniformans LCDC 91-0039 and the type strain of Microbacterium hominis LCDC 84-209.</title>
        <authorList>
            <person name="Bernier A.-M."/>
            <person name="Bernard K."/>
        </authorList>
    </citation>
    <scope>NUCLEOTIDE SEQUENCE [LARGE SCALE GENOMIC DNA]</scope>
    <source>
        <strain evidence="7 8">LCDC 91-0039</strain>
    </source>
</reference>
<keyword evidence="3" id="KW-0547">Nucleotide-binding</keyword>
<evidence type="ECO:0000256" key="4">
    <source>
        <dbReference type="ARBA" id="ARBA00022840"/>
    </source>
</evidence>
<keyword evidence="8" id="KW-1185">Reference proteome</keyword>